<dbReference type="OrthoDB" id="9761809at2"/>
<keyword evidence="3" id="KW-0378">Hydrolase</keyword>
<feature type="domain" description="Creatinase N-terminal" evidence="2">
    <location>
        <begin position="47"/>
        <end position="198"/>
    </location>
</feature>
<feature type="domain" description="Peptidase M24" evidence="1">
    <location>
        <begin position="206"/>
        <end position="414"/>
    </location>
</feature>
<dbReference type="AlphaFoldDB" id="A0A077M6Q7"/>
<evidence type="ECO:0000313" key="3">
    <source>
        <dbReference type="EMBL" id="CCH79859.1"/>
    </source>
</evidence>
<dbReference type="SUPFAM" id="SSF53092">
    <property type="entry name" value="Creatinase/prolidase N-terminal domain"/>
    <property type="match status" value="1"/>
</dbReference>
<evidence type="ECO:0000313" key="4">
    <source>
        <dbReference type="Proteomes" id="UP000035721"/>
    </source>
</evidence>
<dbReference type="Proteomes" id="UP000035721">
    <property type="component" value="Unassembled WGS sequence"/>
</dbReference>
<reference evidence="3 4" key="1">
    <citation type="journal article" date="2013" name="ISME J.">
        <title>A metabolic model for members of the genus Tetrasphaera involved in enhanced biological phosphorus removal.</title>
        <authorList>
            <person name="Kristiansen R."/>
            <person name="Nguyen H.T.T."/>
            <person name="Saunders A.M."/>
            <person name="Nielsen J.L."/>
            <person name="Wimmer R."/>
            <person name="Le V.Q."/>
            <person name="McIlroy S.J."/>
            <person name="Petrovski S."/>
            <person name="Seviour R.J."/>
            <person name="Calteau A."/>
            <person name="Nielsen K.L."/>
            <person name="Nielsen P.H."/>
        </authorList>
    </citation>
    <scope>NUCLEOTIDE SEQUENCE [LARGE SCALE GENOMIC DNA]</scope>
    <source>
        <strain evidence="3 4">T1-X7</strain>
    </source>
</reference>
<dbReference type="Pfam" id="PF00557">
    <property type="entry name" value="Peptidase_M24"/>
    <property type="match status" value="1"/>
</dbReference>
<dbReference type="Gene3D" id="3.90.230.10">
    <property type="entry name" value="Creatinase/methionine aminopeptidase superfamily"/>
    <property type="match status" value="1"/>
</dbReference>
<dbReference type="STRING" id="1194083.BN12_610001"/>
<dbReference type="RefSeq" id="WP_048551811.1">
    <property type="nucleotide sequence ID" value="NZ_HF570958.1"/>
</dbReference>
<dbReference type="PANTHER" id="PTHR46112">
    <property type="entry name" value="AMINOPEPTIDASE"/>
    <property type="match status" value="1"/>
</dbReference>
<dbReference type="InterPro" id="IPR036005">
    <property type="entry name" value="Creatinase/aminopeptidase-like"/>
</dbReference>
<keyword evidence="3" id="KW-0645">Protease</keyword>
<proteinExistence type="predicted"/>
<dbReference type="Pfam" id="PF01321">
    <property type="entry name" value="Creatinase_N"/>
    <property type="match status" value="1"/>
</dbReference>
<comment type="caution">
    <text evidence="3">The sequence shown here is derived from an EMBL/GenBank/DDBJ whole genome shotgun (WGS) entry which is preliminary data.</text>
</comment>
<dbReference type="InterPro" id="IPR029149">
    <property type="entry name" value="Creatin/AminoP/Spt16_N"/>
</dbReference>
<evidence type="ECO:0000259" key="1">
    <source>
        <dbReference type="Pfam" id="PF00557"/>
    </source>
</evidence>
<accession>A0A077M6Q7</accession>
<dbReference type="PANTHER" id="PTHR46112:SF2">
    <property type="entry name" value="XAA-PRO AMINOPEPTIDASE P-RELATED"/>
    <property type="match status" value="1"/>
</dbReference>
<dbReference type="SUPFAM" id="SSF55920">
    <property type="entry name" value="Creatinase/aminopeptidase"/>
    <property type="match status" value="1"/>
</dbReference>
<dbReference type="Gene3D" id="3.40.350.10">
    <property type="entry name" value="Creatinase/prolidase N-terminal domain"/>
    <property type="match status" value="1"/>
</dbReference>
<keyword evidence="4" id="KW-1185">Reference proteome</keyword>
<keyword evidence="3" id="KW-0031">Aminopeptidase</keyword>
<dbReference type="GO" id="GO:0004177">
    <property type="term" value="F:aminopeptidase activity"/>
    <property type="evidence" value="ECO:0007669"/>
    <property type="project" value="UniProtKB-KW"/>
</dbReference>
<dbReference type="InterPro" id="IPR050659">
    <property type="entry name" value="Peptidase_M24B"/>
</dbReference>
<gene>
    <name evidence="3" type="ORF">BN12_610001</name>
</gene>
<organism evidence="3 4">
    <name type="scientific">Nostocoides japonicum T1-X7</name>
    <dbReference type="NCBI Taxonomy" id="1194083"/>
    <lineage>
        <taxon>Bacteria</taxon>
        <taxon>Bacillati</taxon>
        <taxon>Actinomycetota</taxon>
        <taxon>Actinomycetes</taxon>
        <taxon>Micrococcales</taxon>
        <taxon>Intrasporangiaceae</taxon>
        <taxon>Nostocoides</taxon>
    </lineage>
</organism>
<protein>
    <submittedName>
        <fullName evidence="3">Putative Aminopeptidase</fullName>
    </submittedName>
</protein>
<dbReference type="EMBL" id="CAJB01000394">
    <property type="protein sequence ID" value="CCH79859.1"/>
    <property type="molecule type" value="Genomic_DNA"/>
</dbReference>
<evidence type="ECO:0000259" key="2">
    <source>
        <dbReference type="Pfam" id="PF01321"/>
    </source>
</evidence>
<sequence>MGRILDTARDRVPAPLLDASRVEPAALGLDIVGRCAEIDERAMGLERLAKLRAELARRDYAGALLSDPINIRYATGSRNMAVWTMHAPGRYAFVATDGPVVLFEYGTPTQMAAQGVFDLPTVDEVRPAISWFHFMAGPRVPEKTRLWAADVIDLVRRHGGSNPRLAVDRCEPWGAQLLIDAGIRLFDAQEPMERARVIKTPEELKCLQLAVDVCDIGIDRMRRALRAGISENQLYSILHETNVAHDGEWVECRLLSSGERTNPWFQECSNRIIEPGDMVAFDTDMVGPFGYLADLSRSWVCPGRKPTAEQRKLYEIAQEQVLTNIELITPGLSFREYVERCWPIPEEYIPGRYSMTLHGSGMVDEYPTVTHAVDWDTWGFDGTFEEGMVLSIESYIGAVGAKEGVKLEEQVQVTSAGAVRMSQAPLTDALVA</sequence>
<dbReference type="InterPro" id="IPR000994">
    <property type="entry name" value="Pept_M24"/>
</dbReference>
<dbReference type="InterPro" id="IPR000587">
    <property type="entry name" value="Creatinase_N"/>
</dbReference>
<name>A0A077M6Q7_9MICO</name>
<dbReference type="CDD" id="cd01066">
    <property type="entry name" value="APP_MetAP"/>
    <property type="match status" value="1"/>
</dbReference>